<dbReference type="PROSITE" id="PS50048">
    <property type="entry name" value="ZN2_CY6_FUNGAL_2"/>
    <property type="match status" value="1"/>
</dbReference>
<dbReference type="GO" id="GO:0019441">
    <property type="term" value="P:L-tryptophan catabolic process to kynurenine"/>
    <property type="evidence" value="ECO:0007669"/>
    <property type="project" value="InterPro"/>
</dbReference>
<evidence type="ECO:0000256" key="5">
    <source>
        <dbReference type="ARBA" id="ARBA00023163"/>
    </source>
</evidence>
<dbReference type="AlphaFoldDB" id="A0A9W9SLW7"/>
<dbReference type="PANTHER" id="PTHR34861">
    <property type="match status" value="1"/>
</dbReference>
<dbReference type="InterPro" id="IPR007325">
    <property type="entry name" value="KFase/CYL"/>
</dbReference>
<dbReference type="Pfam" id="PF00172">
    <property type="entry name" value="Zn_clus"/>
    <property type="match status" value="1"/>
</dbReference>
<reference evidence="9" key="2">
    <citation type="journal article" date="2023" name="IMA Fungus">
        <title>Comparative genomic study of the Penicillium genus elucidates a diverse pangenome and 15 lateral gene transfer events.</title>
        <authorList>
            <person name="Petersen C."/>
            <person name="Sorensen T."/>
            <person name="Nielsen M.R."/>
            <person name="Sondergaard T.E."/>
            <person name="Sorensen J.L."/>
            <person name="Fitzpatrick D.A."/>
            <person name="Frisvad J.C."/>
            <person name="Nielsen K.L."/>
        </authorList>
    </citation>
    <scope>NUCLEOTIDE SEQUENCE</scope>
    <source>
        <strain evidence="9">IBT 29864</strain>
    </source>
</reference>
<dbReference type="Pfam" id="PF04082">
    <property type="entry name" value="Fungal_trans"/>
    <property type="match status" value="1"/>
</dbReference>
<feature type="domain" description="Zn(2)-C6 fungal-type" evidence="8">
    <location>
        <begin position="324"/>
        <end position="355"/>
    </location>
</feature>
<dbReference type="InterPro" id="IPR007219">
    <property type="entry name" value="XnlR_reg_dom"/>
</dbReference>
<evidence type="ECO:0000256" key="4">
    <source>
        <dbReference type="ARBA" id="ARBA00023125"/>
    </source>
</evidence>
<feature type="region of interest" description="Disordered" evidence="7">
    <location>
        <begin position="370"/>
        <end position="420"/>
    </location>
</feature>
<evidence type="ECO:0000259" key="8">
    <source>
        <dbReference type="PROSITE" id="PS50048"/>
    </source>
</evidence>
<keyword evidence="10" id="KW-1185">Reference proteome</keyword>
<keyword evidence="6" id="KW-0539">Nucleus</keyword>
<comment type="similarity">
    <text evidence="1">Belongs to the Cyclase 1 superfamily.</text>
</comment>
<dbReference type="SUPFAM" id="SSF102198">
    <property type="entry name" value="Putative cyclase"/>
    <property type="match status" value="1"/>
</dbReference>
<evidence type="ECO:0000256" key="7">
    <source>
        <dbReference type="SAM" id="MobiDB-lite"/>
    </source>
</evidence>
<dbReference type="CDD" id="cd12148">
    <property type="entry name" value="fungal_TF_MHR"/>
    <property type="match status" value="1"/>
</dbReference>
<evidence type="ECO:0000256" key="2">
    <source>
        <dbReference type="ARBA" id="ARBA00022723"/>
    </source>
</evidence>
<dbReference type="OrthoDB" id="3266505at2759"/>
<sequence>MPVQKPTFQSLPLRPDGPRGNAWGLFGEHDEMGMLNLLTPENTATAAKEIIEGVRVSTDWALNSMAVPCFGRSAFEHTVKNKAPRHVNDDILTFNTQSSSQWDGFRHYGAKEGSYFNGCSLEDIQTSTRNGIHVWVENGGIVGRGVLLDYASWAEAHGHPVNCFQTQSIPVSVLQEVAASQKTTFRPGDILFIRTGWTRAYEQLSTAECQQLADHKAPPVIGVESSEEMLQWIWENDFAAVAGDMPSFEAYPPQSTDFFLHEWLLAGWGVPIGELFDLDRLARECRQRGRYSFFFSSVPLKVPGGVASIVRRSQDRSNGRSPVACNRCRNRKTRCAGNPPHPCAACVDVGETCVYSEAEKRVSITEREYRQLKSQSRAHSVQSHAHSQSQSPFQAVRGSSIAESDWHSSPSGPSSVPSTAARYSESEVPFERDDWWFKGVDNLLLNRSGEHHFVGPSSATNLAKRLNPGSTNLAWDVRPLYDDPTSLRRPIARSLPQLPTFEFAKRLFWVQYAYIGTIFSLIHPRQFEERLEIVYHQPPDFSHRESCLTYCQVLLVMAFGLLYSVNQWSGDEGPPGFKYFKYALRFLPDIHEEGSIFFVEVLCYVAYYMQNLNRRDAAFIYIGLALRMAISLGLHQEVSDPGISETDRNRRRRAWWSVYSLDRVLSVKSGNPITIQDEDIGITWPAALDGSTSDPWPSIVLTYYTQLSRILGRIGEEIYRKKPRSGFNLIMSVQSITNGLASWLRSIPDRLRIDFTTLDTHVNRETVSINLHFYSCVNMTARPLVFYIIQRRLDAVTLGTSAGDWKDGLAPNTVAVIDSCITAARATTMIMDAAAKHNLIATYGYLDGDYIFSAALLLVMVNAAFPYNEANMRSMEMALTLLRSMADRGNTYLASRHALLLELRAAIDPKPAPADVEQPSPLNVPDTPTSDRPASPVVEVPVSNPPPMLVDDWLHPPEFPSLEDISFQIDIHDDPALWEGALDQIDIDMDTDWIENTLRR</sequence>
<dbReference type="PANTHER" id="PTHR34861:SF11">
    <property type="entry name" value="CYCLASE"/>
    <property type="match status" value="1"/>
</dbReference>
<proteinExistence type="inferred from homology"/>
<dbReference type="RefSeq" id="XP_056557240.1">
    <property type="nucleotide sequence ID" value="XM_056695028.1"/>
</dbReference>
<protein>
    <recommendedName>
        <fullName evidence="8">Zn(2)-C6 fungal-type domain-containing protein</fullName>
    </recommendedName>
</protein>
<dbReference type="GO" id="GO:0003677">
    <property type="term" value="F:DNA binding"/>
    <property type="evidence" value="ECO:0007669"/>
    <property type="project" value="UniProtKB-KW"/>
</dbReference>
<dbReference type="CDD" id="cd00067">
    <property type="entry name" value="GAL4"/>
    <property type="match status" value="1"/>
</dbReference>
<dbReference type="Pfam" id="PF04199">
    <property type="entry name" value="Cyclase"/>
    <property type="match status" value="1"/>
</dbReference>
<dbReference type="Gene3D" id="3.50.30.50">
    <property type="entry name" value="Putative cyclase"/>
    <property type="match status" value="1"/>
</dbReference>
<comment type="caution">
    <text evidence="9">The sequence shown here is derived from an EMBL/GenBank/DDBJ whole genome shotgun (WGS) entry which is preliminary data.</text>
</comment>
<dbReference type="PROSITE" id="PS00463">
    <property type="entry name" value="ZN2_CY6_FUNGAL_1"/>
    <property type="match status" value="1"/>
</dbReference>
<evidence type="ECO:0000256" key="6">
    <source>
        <dbReference type="ARBA" id="ARBA00023242"/>
    </source>
</evidence>
<dbReference type="InterPro" id="IPR036864">
    <property type="entry name" value="Zn2-C6_fun-type_DNA-bd_sf"/>
</dbReference>
<keyword evidence="5" id="KW-0804">Transcription</keyword>
<dbReference type="Gene3D" id="4.10.240.10">
    <property type="entry name" value="Zn(2)-C6 fungal-type DNA-binding domain"/>
    <property type="match status" value="1"/>
</dbReference>
<dbReference type="GO" id="GO:0004061">
    <property type="term" value="F:arylformamidase activity"/>
    <property type="evidence" value="ECO:0007669"/>
    <property type="project" value="InterPro"/>
</dbReference>
<keyword evidence="3" id="KW-0805">Transcription regulation</keyword>
<keyword evidence="2" id="KW-0479">Metal-binding</keyword>
<dbReference type="SUPFAM" id="SSF57701">
    <property type="entry name" value="Zn2/Cys6 DNA-binding domain"/>
    <property type="match status" value="1"/>
</dbReference>
<dbReference type="SMART" id="SM00906">
    <property type="entry name" value="Fungal_trans"/>
    <property type="match status" value="1"/>
</dbReference>
<dbReference type="GO" id="GO:0000981">
    <property type="term" value="F:DNA-binding transcription factor activity, RNA polymerase II-specific"/>
    <property type="evidence" value="ECO:0007669"/>
    <property type="project" value="InterPro"/>
</dbReference>
<dbReference type="InterPro" id="IPR037175">
    <property type="entry name" value="KFase_sf"/>
</dbReference>
<dbReference type="GO" id="GO:0006351">
    <property type="term" value="P:DNA-templated transcription"/>
    <property type="evidence" value="ECO:0007669"/>
    <property type="project" value="InterPro"/>
</dbReference>
<evidence type="ECO:0000256" key="1">
    <source>
        <dbReference type="ARBA" id="ARBA00007865"/>
    </source>
</evidence>
<dbReference type="Proteomes" id="UP001147782">
    <property type="component" value="Unassembled WGS sequence"/>
</dbReference>
<feature type="region of interest" description="Disordered" evidence="7">
    <location>
        <begin position="911"/>
        <end position="936"/>
    </location>
</feature>
<dbReference type="EMBL" id="JAPZBS010000002">
    <property type="protein sequence ID" value="KAJ5379669.1"/>
    <property type="molecule type" value="Genomic_DNA"/>
</dbReference>
<evidence type="ECO:0000256" key="3">
    <source>
        <dbReference type="ARBA" id="ARBA00023015"/>
    </source>
</evidence>
<accession>A0A9W9SLW7</accession>
<organism evidence="9 10">
    <name type="scientific">Penicillium cataractarum</name>
    <dbReference type="NCBI Taxonomy" id="2100454"/>
    <lineage>
        <taxon>Eukaryota</taxon>
        <taxon>Fungi</taxon>
        <taxon>Dikarya</taxon>
        <taxon>Ascomycota</taxon>
        <taxon>Pezizomycotina</taxon>
        <taxon>Eurotiomycetes</taxon>
        <taxon>Eurotiomycetidae</taxon>
        <taxon>Eurotiales</taxon>
        <taxon>Aspergillaceae</taxon>
        <taxon>Penicillium</taxon>
    </lineage>
</organism>
<dbReference type="GeneID" id="81434205"/>
<feature type="compositionally biased region" description="Low complexity" evidence="7">
    <location>
        <begin position="408"/>
        <end position="418"/>
    </location>
</feature>
<name>A0A9W9SLW7_9EURO</name>
<dbReference type="GO" id="GO:0008270">
    <property type="term" value="F:zinc ion binding"/>
    <property type="evidence" value="ECO:0007669"/>
    <property type="project" value="InterPro"/>
</dbReference>
<dbReference type="SMART" id="SM00066">
    <property type="entry name" value="GAL4"/>
    <property type="match status" value="1"/>
</dbReference>
<feature type="compositionally biased region" description="Low complexity" evidence="7">
    <location>
        <begin position="374"/>
        <end position="395"/>
    </location>
</feature>
<gene>
    <name evidence="9" type="ORF">N7496_002097</name>
</gene>
<keyword evidence="4" id="KW-0238">DNA-binding</keyword>
<evidence type="ECO:0000313" key="9">
    <source>
        <dbReference type="EMBL" id="KAJ5379669.1"/>
    </source>
</evidence>
<evidence type="ECO:0000313" key="10">
    <source>
        <dbReference type="Proteomes" id="UP001147782"/>
    </source>
</evidence>
<dbReference type="InterPro" id="IPR001138">
    <property type="entry name" value="Zn2Cys6_DnaBD"/>
</dbReference>
<reference evidence="9" key="1">
    <citation type="submission" date="2022-11" db="EMBL/GenBank/DDBJ databases">
        <authorList>
            <person name="Petersen C."/>
        </authorList>
    </citation>
    <scope>NUCLEOTIDE SEQUENCE</scope>
    <source>
        <strain evidence="9">IBT 29864</strain>
    </source>
</reference>